<feature type="region of interest" description="Disordered" evidence="1">
    <location>
        <begin position="1"/>
        <end position="91"/>
    </location>
</feature>
<feature type="region of interest" description="Disordered" evidence="1">
    <location>
        <begin position="534"/>
        <end position="553"/>
    </location>
</feature>
<feature type="compositionally biased region" description="Basic and acidic residues" evidence="1">
    <location>
        <begin position="70"/>
        <end position="84"/>
    </location>
</feature>
<feature type="compositionally biased region" description="Basic and acidic residues" evidence="1">
    <location>
        <begin position="23"/>
        <end position="62"/>
    </location>
</feature>
<evidence type="ECO:0000313" key="3">
    <source>
        <dbReference type="EMBL" id="GEC08827.1"/>
    </source>
</evidence>
<protein>
    <submittedName>
        <fullName evidence="3">Membrane protein</fullName>
    </submittedName>
</protein>
<accession>A0A4Y3VPQ9</accession>
<organism evidence="3 4">
    <name type="scientific">Streptomyces spinoverrucosus</name>
    <dbReference type="NCBI Taxonomy" id="284043"/>
    <lineage>
        <taxon>Bacteria</taxon>
        <taxon>Bacillati</taxon>
        <taxon>Actinomycetota</taxon>
        <taxon>Actinomycetes</taxon>
        <taxon>Kitasatosporales</taxon>
        <taxon>Streptomycetaceae</taxon>
        <taxon>Streptomyces</taxon>
    </lineage>
</organism>
<dbReference type="Proteomes" id="UP000317881">
    <property type="component" value="Unassembled WGS sequence"/>
</dbReference>
<feature type="transmembrane region" description="Helical" evidence="2">
    <location>
        <begin position="92"/>
        <end position="113"/>
    </location>
</feature>
<feature type="compositionally biased region" description="Gly residues" evidence="1">
    <location>
        <begin position="116"/>
        <end position="129"/>
    </location>
</feature>
<gene>
    <name evidence="3" type="ORF">SSP24_64820</name>
</gene>
<comment type="caution">
    <text evidence="3">The sequence shown here is derived from an EMBL/GenBank/DDBJ whole genome shotgun (WGS) entry which is preliminary data.</text>
</comment>
<keyword evidence="2" id="KW-1133">Transmembrane helix</keyword>
<dbReference type="OrthoDB" id="3830613at2"/>
<reference evidence="3 4" key="1">
    <citation type="submission" date="2019-06" db="EMBL/GenBank/DDBJ databases">
        <title>Whole genome shotgun sequence of Streptomyces spinoverrucosus NBRC 14228.</title>
        <authorList>
            <person name="Hosoyama A."/>
            <person name="Uohara A."/>
            <person name="Ohji S."/>
            <person name="Ichikawa N."/>
        </authorList>
    </citation>
    <scope>NUCLEOTIDE SEQUENCE [LARGE SCALE GENOMIC DNA]</scope>
    <source>
        <strain evidence="3 4">NBRC 14228</strain>
    </source>
</reference>
<evidence type="ECO:0000313" key="4">
    <source>
        <dbReference type="Proteomes" id="UP000317881"/>
    </source>
</evidence>
<proteinExistence type="predicted"/>
<keyword evidence="2" id="KW-0812">Transmembrane</keyword>
<dbReference type="RefSeq" id="WP_141313523.1">
    <property type="nucleotide sequence ID" value="NZ_BJND01000059.1"/>
</dbReference>
<dbReference type="AlphaFoldDB" id="A0A4Y3VPQ9"/>
<evidence type="ECO:0000256" key="1">
    <source>
        <dbReference type="SAM" id="MobiDB-lite"/>
    </source>
</evidence>
<feature type="region of interest" description="Disordered" evidence="1">
    <location>
        <begin position="437"/>
        <end position="460"/>
    </location>
</feature>
<keyword evidence="4" id="KW-1185">Reference proteome</keyword>
<keyword evidence="2" id="KW-0472">Membrane</keyword>
<name>A0A4Y3VPQ9_9ACTN</name>
<evidence type="ECO:0000256" key="2">
    <source>
        <dbReference type="SAM" id="Phobius"/>
    </source>
</evidence>
<dbReference type="EMBL" id="BJND01000059">
    <property type="protein sequence ID" value="GEC08827.1"/>
    <property type="molecule type" value="Genomic_DNA"/>
</dbReference>
<feature type="region of interest" description="Disordered" evidence="1">
    <location>
        <begin position="116"/>
        <end position="176"/>
    </location>
</feature>
<sequence>MNTERPDNDDDVAGGPDAAEPTDDGRTTGDTEEGADRQEPDVARDEQGADQDANRADQDVAHNEQGADQDVTRADQGEEHDAPRPARRRSPAVIASVAAAVLLVGGGGAYLAASAGGGSGGATGSGAPAGNGTPPPLALDGYSSGAPNGIAPGEPDPNGVTYQADGALPDGPRSAAVHWPKGEVTKEDVARLAEALDLDGTPVAEGQAWKIGGQDGQGPSLQVNRQAPGTWTFHRYAPGTDNCQSTTVCSKESSAGGADPVSEEAARKAAAPILKAVGQDSAKVDAGQVIGAQRVVNADPVVGGLPTHGWPTGVTVGAQGDVVAASGQLTAPVQGATYPVLSAERTLELMNVAQAPAPRGGIGGCASPVPLEREVPCDAAAGAPRQEQVTVEDAVFGLASHSVDARPALVPSWLFEVRAPGAQDSFTVTYPAIDPKYLTSAQSGGQPSPRPSEPGDAPRTRDVQVEGYTAEGRELTVSFTGGVCADYEAKAVEGPDTVTVTVTEKPWPDKVCILIAKVHYRTVQLDEPLGDRKVIGSDGKGIPLEKPGARLPK</sequence>